<gene>
    <name evidence="1" type="ORF">SAMN05216559_3611</name>
</gene>
<dbReference type="Proteomes" id="UP000199062">
    <property type="component" value="Unassembled WGS sequence"/>
</dbReference>
<proteinExistence type="predicted"/>
<name>A0A1I6M2Y2_9EURY</name>
<protein>
    <submittedName>
        <fullName evidence="1">Uncharacterized protein</fullName>
    </submittedName>
</protein>
<dbReference type="STRING" id="767519.SAMN05216559_3611"/>
<evidence type="ECO:0000313" key="2">
    <source>
        <dbReference type="Proteomes" id="UP000199062"/>
    </source>
</evidence>
<keyword evidence="2" id="KW-1185">Reference proteome</keyword>
<reference evidence="1 2" key="1">
    <citation type="submission" date="2016-10" db="EMBL/GenBank/DDBJ databases">
        <authorList>
            <person name="de Groot N.N."/>
        </authorList>
    </citation>
    <scope>NUCLEOTIDE SEQUENCE [LARGE SCALE GENOMIC DNA]</scope>
    <source>
        <strain evidence="1 2">CGMCC 1.10457</strain>
    </source>
</reference>
<accession>A0A1I6M2Y2</accession>
<sequence length="186" mass="21486">MGQESTNRRYGFNSAHNGIDMPIDLNSDMWKNARSYDVIGTEITSLLTDHREQAFSVKEIEEHLYNEHQHLFPDDLVGDDPIDGAKAARQSIVSNILEYRYWRSEVTFQYVSEDDVNPGLYYTWKGVGISPIAEIDDVTDPNPDSPFGVLSSRFRQIEKDVDDDVSDLEERISHLEYRFREEIGSY</sequence>
<dbReference type="EMBL" id="FOZK01000004">
    <property type="protein sequence ID" value="SFS09892.1"/>
    <property type="molecule type" value="Genomic_DNA"/>
</dbReference>
<organism evidence="1 2">
    <name type="scientific">Halomicrobium zhouii</name>
    <dbReference type="NCBI Taxonomy" id="767519"/>
    <lineage>
        <taxon>Archaea</taxon>
        <taxon>Methanobacteriati</taxon>
        <taxon>Methanobacteriota</taxon>
        <taxon>Stenosarchaea group</taxon>
        <taxon>Halobacteria</taxon>
        <taxon>Halobacteriales</taxon>
        <taxon>Haloarculaceae</taxon>
        <taxon>Halomicrobium</taxon>
    </lineage>
</organism>
<dbReference type="AlphaFoldDB" id="A0A1I6M2Y2"/>
<evidence type="ECO:0000313" key="1">
    <source>
        <dbReference type="EMBL" id="SFS09892.1"/>
    </source>
</evidence>